<dbReference type="PANTHER" id="PTHR43749:SF2">
    <property type="entry name" value="RNA-SPLICING LIGASE RTCB"/>
    <property type="match status" value="1"/>
</dbReference>
<keyword evidence="5" id="KW-0547">Nucleotide-binding</keyword>
<gene>
    <name evidence="9" type="ORF">UFOVP127_99</name>
    <name evidence="10" type="ORF">UFOVP276_205</name>
</gene>
<evidence type="ECO:0000256" key="8">
    <source>
        <dbReference type="ARBA" id="ARBA00047746"/>
    </source>
</evidence>
<comment type="catalytic activity">
    <reaction evidence="8">
        <text>a 3'-end 3'-phospho-ribonucleotide-RNA + a 5'-end dephospho-ribonucleoside-RNA + GTP = a ribonucleotidyl-ribonucleotide-RNA + GMP + diphosphate</text>
        <dbReference type="Rhea" id="RHEA:68076"/>
        <dbReference type="Rhea" id="RHEA-COMP:10463"/>
        <dbReference type="Rhea" id="RHEA-COMP:13936"/>
        <dbReference type="Rhea" id="RHEA-COMP:17355"/>
        <dbReference type="ChEBI" id="CHEBI:33019"/>
        <dbReference type="ChEBI" id="CHEBI:37565"/>
        <dbReference type="ChEBI" id="CHEBI:58115"/>
        <dbReference type="ChEBI" id="CHEBI:83062"/>
        <dbReference type="ChEBI" id="CHEBI:138284"/>
        <dbReference type="ChEBI" id="CHEBI:173118"/>
        <dbReference type="EC" id="6.5.1.8"/>
    </reaction>
</comment>
<keyword evidence="3" id="KW-0436">Ligase</keyword>
<organism evidence="10">
    <name type="scientific">uncultured Caudovirales phage</name>
    <dbReference type="NCBI Taxonomy" id="2100421"/>
    <lineage>
        <taxon>Viruses</taxon>
        <taxon>Duplodnaviria</taxon>
        <taxon>Heunggongvirae</taxon>
        <taxon>Uroviricota</taxon>
        <taxon>Caudoviricetes</taxon>
        <taxon>Peduoviridae</taxon>
        <taxon>Maltschvirus</taxon>
        <taxon>Maltschvirus maltsch</taxon>
    </lineage>
</organism>
<evidence type="ECO:0000256" key="4">
    <source>
        <dbReference type="ARBA" id="ARBA00022723"/>
    </source>
</evidence>
<reference evidence="10" key="1">
    <citation type="submission" date="2020-04" db="EMBL/GenBank/DDBJ databases">
        <authorList>
            <person name="Chiriac C."/>
            <person name="Salcher M."/>
            <person name="Ghai R."/>
            <person name="Kavagutti S V."/>
        </authorList>
    </citation>
    <scope>NUCLEOTIDE SEQUENCE</scope>
</reference>
<dbReference type="InterPro" id="IPR052915">
    <property type="entry name" value="RtcB-like"/>
</dbReference>
<evidence type="ECO:0000256" key="3">
    <source>
        <dbReference type="ARBA" id="ARBA00022598"/>
    </source>
</evidence>
<dbReference type="GO" id="GO:0042245">
    <property type="term" value="P:RNA repair"/>
    <property type="evidence" value="ECO:0007669"/>
    <property type="project" value="TreeGrafter"/>
</dbReference>
<evidence type="ECO:0000256" key="2">
    <source>
        <dbReference type="ARBA" id="ARBA00012726"/>
    </source>
</evidence>
<evidence type="ECO:0000313" key="9">
    <source>
        <dbReference type="EMBL" id="CAB4131451.1"/>
    </source>
</evidence>
<dbReference type="InterPro" id="IPR036025">
    <property type="entry name" value="RtcB-like_sf"/>
</dbReference>
<keyword evidence="4" id="KW-0479">Metal-binding</keyword>
<protein>
    <recommendedName>
        <fullName evidence="2">3'-phosphate/5'-hydroxy nucleic acid ligase</fullName>
        <ecNumber evidence="2">6.5.1.8</ecNumber>
    </recommendedName>
</protein>
<keyword evidence="6" id="KW-0342">GTP-binding</keyword>
<evidence type="ECO:0000256" key="5">
    <source>
        <dbReference type="ARBA" id="ARBA00022741"/>
    </source>
</evidence>
<dbReference type="GO" id="GO:0005525">
    <property type="term" value="F:GTP binding"/>
    <property type="evidence" value="ECO:0007669"/>
    <property type="project" value="UniProtKB-KW"/>
</dbReference>
<keyword evidence="7" id="KW-0464">Manganese</keyword>
<dbReference type="GO" id="GO:0006396">
    <property type="term" value="P:RNA processing"/>
    <property type="evidence" value="ECO:0007669"/>
    <property type="project" value="InterPro"/>
</dbReference>
<sequence length="368" mass="40653">MLEYEGKYAKCKVMTDNIEETAVTQIYGFLNSPAFEGATIRIMPDVHAGAGAVVGFTSTLTDKVIPNVIGVDIGCAIESYRLGKEVVTDFLALDNFIRAKIPSGFNVHEKVVPHRYDGLAQLEEIAERTEQDYGRVLRSLGTLGGGNHFIELGVDQFDDKWLTIHTGSRNFGLKVATYHQHIAEKAVGKRNGLAWLEGATAKQYLADMLVAQEYAARNRAYIADRILQGFFGKSIGYVTRVGSVHNYIDFMDNVIRKGAISAREHQLVVIPWNMRDGLIIGRGKGNKDWNTSAPHGAGRVMGRGVAKKTIQLEDFQESMKGIWSSCISKDTLDESPMVYKDAETIKAEIGDAVEITNVVKPLYNFKAS</sequence>
<dbReference type="Pfam" id="PF01139">
    <property type="entry name" value="RtcB"/>
    <property type="match status" value="1"/>
</dbReference>
<dbReference type="InterPro" id="IPR001233">
    <property type="entry name" value="RtcB"/>
</dbReference>
<accession>A0A6J5LU77</accession>
<dbReference type="EMBL" id="LR796294">
    <property type="protein sequence ID" value="CAB4135249.1"/>
    <property type="molecule type" value="Genomic_DNA"/>
</dbReference>
<dbReference type="Gene3D" id="3.90.1860.10">
    <property type="entry name" value="tRNA-splicing ligase RtcB"/>
    <property type="match status" value="1"/>
</dbReference>
<evidence type="ECO:0000313" key="10">
    <source>
        <dbReference type="EMBL" id="CAB4135249.1"/>
    </source>
</evidence>
<dbReference type="EMBL" id="LR796249">
    <property type="protein sequence ID" value="CAB4131451.1"/>
    <property type="molecule type" value="Genomic_DNA"/>
</dbReference>
<dbReference type="GO" id="GO:0003909">
    <property type="term" value="F:DNA ligase activity"/>
    <property type="evidence" value="ECO:0007669"/>
    <property type="project" value="TreeGrafter"/>
</dbReference>
<name>A0A6J5LU77_9CAUD</name>
<dbReference type="PANTHER" id="PTHR43749">
    <property type="entry name" value="RNA-SPLICING LIGASE RTCB"/>
    <property type="match status" value="1"/>
</dbReference>
<dbReference type="SUPFAM" id="SSF103365">
    <property type="entry name" value="Hypothetical protein PH1602"/>
    <property type="match status" value="1"/>
</dbReference>
<dbReference type="GO" id="GO:0006281">
    <property type="term" value="P:DNA repair"/>
    <property type="evidence" value="ECO:0007669"/>
    <property type="project" value="TreeGrafter"/>
</dbReference>
<dbReference type="EC" id="6.5.1.8" evidence="2"/>
<proteinExistence type="predicted"/>
<evidence type="ECO:0000256" key="7">
    <source>
        <dbReference type="ARBA" id="ARBA00023211"/>
    </source>
</evidence>
<dbReference type="GO" id="GO:0030145">
    <property type="term" value="F:manganese ion binding"/>
    <property type="evidence" value="ECO:0007669"/>
    <property type="project" value="TreeGrafter"/>
</dbReference>
<dbReference type="GO" id="GO:0170057">
    <property type="term" value="F:RNA ligase (GTP) activity"/>
    <property type="evidence" value="ECO:0007669"/>
    <property type="project" value="UniProtKB-EC"/>
</dbReference>
<evidence type="ECO:0000256" key="6">
    <source>
        <dbReference type="ARBA" id="ARBA00023134"/>
    </source>
</evidence>
<evidence type="ECO:0000256" key="1">
    <source>
        <dbReference type="ARBA" id="ARBA00001936"/>
    </source>
</evidence>
<comment type="cofactor">
    <cofactor evidence="1">
        <name>Mn(2+)</name>
        <dbReference type="ChEBI" id="CHEBI:29035"/>
    </cofactor>
</comment>